<evidence type="ECO:0000256" key="4">
    <source>
        <dbReference type="ARBA" id="ARBA00022723"/>
    </source>
</evidence>
<dbReference type="InterPro" id="IPR027417">
    <property type="entry name" value="P-loop_NTPase"/>
</dbReference>
<evidence type="ECO:0000313" key="13">
    <source>
        <dbReference type="Proteomes" id="UP000055590"/>
    </source>
</evidence>
<dbReference type="CDD" id="cd01876">
    <property type="entry name" value="YihA_EngB"/>
    <property type="match status" value="1"/>
</dbReference>
<dbReference type="GO" id="GO:0000917">
    <property type="term" value="P:division septum assembly"/>
    <property type="evidence" value="ECO:0007669"/>
    <property type="project" value="UniProtKB-KW"/>
</dbReference>
<dbReference type="PATRIC" id="fig|1391653.3.peg.184"/>
<evidence type="ECO:0000313" key="12">
    <source>
        <dbReference type="EMBL" id="AKU89786.1"/>
    </source>
</evidence>
<comment type="function">
    <text evidence="10">Necessary for normal cell division and for the maintenance of normal septation.</text>
</comment>
<evidence type="ECO:0000256" key="1">
    <source>
        <dbReference type="ARBA" id="ARBA00001946"/>
    </source>
</evidence>
<dbReference type="GO" id="GO:0046872">
    <property type="term" value="F:metal ion binding"/>
    <property type="evidence" value="ECO:0007669"/>
    <property type="project" value="UniProtKB-KW"/>
</dbReference>
<evidence type="ECO:0000256" key="8">
    <source>
        <dbReference type="ARBA" id="ARBA00023210"/>
    </source>
</evidence>
<dbReference type="PANTHER" id="PTHR11649">
    <property type="entry name" value="MSS1/TRME-RELATED GTP-BINDING PROTEIN"/>
    <property type="match status" value="1"/>
</dbReference>
<sequence length="202" mass="22545">MKIVDAEFVKSAVEPETWPPAERPEIAFVGRSNVGKSSMLNRLSGRKALARVSNTPGRTRLLNFFDLTIERGASREILRICDLPGYGFAKVSKTERANWSQMIGAYLEEREALKAVVVIIDVRIGPTDDDLEMLRWLDAEGRRSIVVATKLDKLPKAKRAGRLRQIEVQLQMTARSLLGFSSEEGLGRDELLGRILEAAHAD</sequence>
<keyword evidence="13" id="KW-1185">Reference proteome</keyword>
<keyword evidence="8 10" id="KW-0717">Septation</keyword>
<keyword evidence="4" id="KW-0479">Metal-binding</keyword>
<dbReference type="GO" id="GO:0005829">
    <property type="term" value="C:cytosol"/>
    <property type="evidence" value="ECO:0007669"/>
    <property type="project" value="TreeGrafter"/>
</dbReference>
<keyword evidence="3 10" id="KW-0132">Cell division</keyword>
<evidence type="ECO:0000259" key="11">
    <source>
        <dbReference type="PROSITE" id="PS51706"/>
    </source>
</evidence>
<proteinExistence type="inferred from homology"/>
<organism evidence="12 13">
    <name type="scientific">Vulgatibacter incomptus</name>
    <dbReference type="NCBI Taxonomy" id="1391653"/>
    <lineage>
        <taxon>Bacteria</taxon>
        <taxon>Pseudomonadati</taxon>
        <taxon>Myxococcota</taxon>
        <taxon>Myxococcia</taxon>
        <taxon>Myxococcales</taxon>
        <taxon>Cystobacterineae</taxon>
        <taxon>Vulgatibacteraceae</taxon>
        <taxon>Vulgatibacter</taxon>
    </lineage>
</organism>
<dbReference type="OrthoDB" id="9804921at2"/>
<protein>
    <recommendedName>
        <fullName evidence="10">Probable GTP-binding protein EngB</fullName>
    </recommendedName>
</protein>
<accession>A0A0K1P8Q1</accession>
<dbReference type="KEGG" id="vin:AKJ08_0173"/>
<evidence type="ECO:0000256" key="10">
    <source>
        <dbReference type="HAMAP-Rule" id="MF_00321"/>
    </source>
</evidence>
<dbReference type="Pfam" id="PF01926">
    <property type="entry name" value="MMR_HSR1"/>
    <property type="match status" value="1"/>
</dbReference>
<feature type="domain" description="EngB-type G" evidence="11">
    <location>
        <begin position="22"/>
        <end position="201"/>
    </location>
</feature>
<comment type="similarity">
    <text evidence="2 10">Belongs to the TRAFAC class TrmE-Era-EngA-EngB-Septin-like GTPase superfamily. EngB GTPase family.</text>
</comment>
<dbReference type="RefSeq" id="WP_050724329.1">
    <property type="nucleotide sequence ID" value="NZ_CP012332.1"/>
</dbReference>
<keyword evidence="9 10" id="KW-0131">Cell cycle</keyword>
<dbReference type="EMBL" id="CP012332">
    <property type="protein sequence ID" value="AKU89786.1"/>
    <property type="molecule type" value="Genomic_DNA"/>
</dbReference>
<dbReference type="PROSITE" id="PS51706">
    <property type="entry name" value="G_ENGB"/>
    <property type="match status" value="1"/>
</dbReference>
<dbReference type="InterPro" id="IPR019987">
    <property type="entry name" value="GTP-bd_ribosome_bio_YsxC"/>
</dbReference>
<dbReference type="SUPFAM" id="SSF52540">
    <property type="entry name" value="P-loop containing nucleoside triphosphate hydrolases"/>
    <property type="match status" value="1"/>
</dbReference>
<keyword evidence="7 10" id="KW-0342">GTP-binding</keyword>
<name>A0A0K1P8Q1_9BACT</name>
<dbReference type="AlphaFoldDB" id="A0A0K1P8Q1"/>
<dbReference type="Proteomes" id="UP000055590">
    <property type="component" value="Chromosome"/>
</dbReference>
<evidence type="ECO:0000256" key="6">
    <source>
        <dbReference type="ARBA" id="ARBA00022842"/>
    </source>
</evidence>
<dbReference type="HAMAP" id="MF_00321">
    <property type="entry name" value="GTPase_EngB"/>
    <property type="match status" value="1"/>
</dbReference>
<keyword evidence="5 10" id="KW-0547">Nucleotide-binding</keyword>
<comment type="cofactor">
    <cofactor evidence="1">
        <name>Mg(2+)</name>
        <dbReference type="ChEBI" id="CHEBI:18420"/>
    </cofactor>
</comment>
<dbReference type="PANTHER" id="PTHR11649:SF13">
    <property type="entry name" value="ENGB-TYPE G DOMAIN-CONTAINING PROTEIN"/>
    <property type="match status" value="1"/>
</dbReference>
<evidence type="ECO:0000256" key="2">
    <source>
        <dbReference type="ARBA" id="ARBA00009638"/>
    </source>
</evidence>
<evidence type="ECO:0000256" key="7">
    <source>
        <dbReference type="ARBA" id="ARBA00023134"/>
    </source>
</evidence>
<dbReference type="InterPro" id="IPR030393">
    <property type="entry name" value="G_ENGB_dom"/>
</dbReference>
<evidence type="ECO:0000256" key="5">
    <source>
        <dbReference type="ARBA" id="ARBA00022741"/>
    </source>
</evidence>
<dbReference type="InterPro" id="IPR006073">
    <property type="entry name" value="GTP-bd"/>
</dbReference>
<dbReference type="Gene3D" id="3.40.50.300">
    <property type="entry name" value="P-loop containing nucleotide triphosphate hydrolases"/>
    <property type="match status" value="1"/>
</dbReference>
<evidence type="ECO:0000256" key="3">
    <source>
        <dbReference type="ARBA" id="ARBA00022618"/>
    </source>
</evidence>
<keyword evidence="6" id="KW-0460">Magnesium</keyword>
<dbReference type="GO" id="GO:0005525">
    <property type="term" value="F:GTP binding"/>
    <property type="evidence" value="ECO:0007669"/>
    <property type="project" value="UniProtKB-UniRule"/>
</dbReference>
<dbReference type="STRING" id="1391653.AKJ08_0173"/>
<reference evidence="12 13" key="1">
    <citation type="submission" date="2015-08" db="EMBL/GenBank/DDBJ databases">
        <authorList>
            <person name="Babu N.S."/>
            <person name="Beckwith C.J."/>
            <person name="Beseler K.G."/>
            <person name="Brison A."/>
            <person name="Carone J.V."/>
            <person name="Caskin T.P."/>
            <person name="Diamond M."/>
            <person name="Durham M.E."/>
            <person name="Foxe J.M."/>
            <person name="Go M."/>
            <person name="Henderson B.A."/>
            <person name="Jones I.B."/>
            <person name="McGettigan J.A."/>
            <person name="Micheletti S.J."/>
            <person name="Nasrallah M.E."/>
            <person name="Ortiz D."/>
            <person name="Piller C.R."/>
            <person name="Privatt S.R."/>
            <person name="Schneider S.L."/>
            <person name="Sharp S."/>
            <person name="Smith T.C."/>
            <person name="Stanton J.D."/>
            <person name="Ullery H.E."/>
            <person name="Wilson R.J."/>
            <person name="Serrano M.G."/>
            <person name="Buck G."/>
            <person name="Lee V."/>
            <person name="Wang Y."/>
            <person name="Carvalho R."/>
            <person name="Voegtly L."/>
            <person name="Shi R."/>
            <person name="Duckworth R."/>
            <person name="Johnson A."/>
            <person name="Loviza R."/>
            <person name="Walstead R."/>
            <person name="Shah Z."/>
            <person name="Kiflezghi M."/>
            <person name="Wade K."/>
            <person name="Ball S.L."/>
            <person name="Bradley K.W."/>
            <person name="Asai D.J."/>
            <person name="Bowman C.A."/>
            <person name="Russell D.A."/>
            <person name="Pope W.H."/>
            <person name="Jacobs-Sera D."/>
            <person name="Hendrix R.W."/>
            <person name="Hatfull G.F."/>
        </authorList>
    </citation>
    <scope>NUCLEOTIDE SEQUENCE [LARGE SCALE GENOMIC DNA]</scope>
    <source>
        <strain evidence="12 13">DSM 27710</strain>
    </source>
</reference>
<gene>
    <name evidence="10" type="primary">engB</name>
    <name evidence="12" type="ORF">AKJ08_0173</name>
</gene>
<evidence type="ECO:0000256" key="9">
    <source>
        <dbReference type="ARBA" id="ARBA00023306"/>
    </source>
</evidence>
<dbReference type="NCBIfam" id="TIGR03598">
    <property type="entry name" value="GTPase_YsxC"/>
    <property type="match status" value="1"/>
</dbReference>